<dbReference type="PANTHER" id="PTHR11274">
    <property type="entry name" value="RAD25/XP-B DNA REPAIR HELICASE"/>
    <property type="match status" value="1"/>
</dbReference>
<organism evidence="13 14">
    <name type="scientific">Thermoplasma volcanium (strain ATCC 51530 / DSM 4299 / JCM 9571 / NBRC 15438 / GSS1)</name>
    <dbReference type="NCBI Taxonomy" id="273116"/>
    <lineage>
        <taxon>Archaea</taxon>
        <taxon>Methanobacteriati</taxon>
        <taxon>Thermoplasmatota</taxon>
        <taxon>Thermoplasmata</taxon>
        <taxon>Thermoplasmatales</taxon>
        <taxon>Thermoplasmataceae</taxon>
        <taxon>Thermoplasma</taxon>
    </lineage>
</organism>
<evidence type="ECO:0000256" key="5">
    <source>
        <dbReference type="ARBA" id="ARBA00022840"/>
    </source>
</evidence>
<comment type="catalytic activity">
    <reaction evidence="9">
        <text>ATP + H2O = ADP + phosphate + H(+)</text>
        <dbReference type="Rhea" id="RHEA:13065"/>
        <dbReference type="ChEBI" id="CHEBI:15377"/>
        <dbReference type="ChEBI" id="CHEBI:15378"/>
        <dbReference type="ChEBI" id="CHEBI:30616"/>
        <dbReference type="ChEBI" id="CHEBI:43474"/>
        <dbReference type="ChEBI" id="CHEBI:456216"/>
        <dbReference type="EC" id="5.6.2.4"/>
    </reaction>
</comment>
<evidence type="ECO:0000256" key="2">
    <source>
        <dbReference type="ARBA" id="ARBA00022741"/>
    </source>
</evidence>
<reference evidence="13 14" key="2">
    <citation type="journal article" date="2000" name="Proc. Natl. Acad. Sci. U.S.A.">
        <title>Archaeal adaptation to higher temperatures revealed by genomic sequence of Thermoplasma volcanium.</title>
        <authorList>
            <person name="Kawashima T."/>
            <person name="Amano N."/>
            <person name="Koike H."/>
            <person name="Makino S."/>
            <person name="Higuchi S."/>
            <person name="Kawashima-Ohya Y."/>
            <person name="Watanabe K."/>
            <person name="Yamazaki M."/>
            <person name="Kanehori K."/>
            <person name="Kawamoto T."/>
            <person name="Nunoshiba T."/>
            <person name="Yamamoto Y."/>
            <person name="Aramaki H."/>
            <person name="Makino K."/>
            <person name="Suzuki M."/>
        </authorList>
    </citation>
    <scope>NUCLEOTIDE SEQUENCE [LARGE SCALE GENOMIC DNA]</scope>
    <source>
        <strain evidence="14">ATCC 51530 / DSM 4299 / JCM 9571 / NBRC 15438 / GSS1</strain>
    </source>
</reference>
<accession>Q97B85</accession>
<dbReference type="PANTHER" id="PTHR11274:SF0">
    <property type="entry name" value="GENERAL TRANSCRIPTION AND DNA REPAIR FACTOR IIH HELICASE SUBUNIT XPB"/>
    <property type="match status" value="1"/>
</dbReference>
<proteinExistence type="inferred from homology"/>
<dbReference type="GO" id="GO:0003677">
    <property type="term" value="F:DNA binding"/>
    <property type="evidence" value="ECO:0007669"/>
    <property type="project" value="InterPro"/>
</dbReference>
<keyword evidence="14" id="KW-1185">Reference proteome</keyword>
<dbReference type="InterPro" id="IPR040699">
    <property type="entry name" value="XPB_DRD"/>
</dbReference>
<dbReference type="SMART" id="SM00490">
    <property type="entry name" value="HELICc"/>
    <property type="match status" value="1"/>
</dbReference>
<dbReference type="OrthoDB" id="56011at2157"/>
<gene>
    <name evidence="13" type="ORF">TVG0559784</name>
</gene>
<evidence type="ECO:0000256" key="10">
    <source>
        <dbReference type="SAM" id="MobiDB-lite"/>
    </source>
</evidence>
<dbReference type="InterPro" id="IPR027417">
    <property type="entry name" value="P-loop_NTPase"/>
</dbReference>
<evidence type="ECO:0000256" key="3">
    <source>
        <dbReference type="ARBA" id="ARBA00022801"/>
    </source>
</evidence>
<comment type="similarity">
    <text evidence="1">Belongs to the helicase family. RAD25/XPB subfamily.</text>
</comment>
<dbReference type="Gene3D" id="3.40.1170.30">
    <property type="match status" value="1"/>
</dbReference>
<comment type="catalytic activity">
    <reaction evidence="7">
        <text>Couples ATP hydrolysis with the unwinding of duplex DNA by translocating in the 3'-5' direction.</text>
        <dbReference type="EC" id="5.6.2.4"/>
    </reaction>
</comment>
<dbReference type="Gene3D" id="3.40.50.300">
    <property type="entry name" value="P-loop containing nucleotide triphosphate hydrolases"/>
    <property type="match status" value="2"/>
</dbReference>
<evidence type="ECO:0000256" key="7">
    <source>
        <dbReference type="ARBA" id="ARBA00034617"/>
    </source>
</evidence>
<keyword evidence="2" id="KW-0547">Nucleotide-binding</keyword>
<dbReference type="Pfam" id="PF16203">
    <property type="entry name" value="ERCC3_RAD25_C"/>
    <property type="match status" value="1"/>
</dbReference>
<evidence type="ECO:0000256" key="8">
    <source>
        <dbReference type="ARBA" id="ARBA00034808"/>
    </source>
</evidence>
<evidence type="ECO:0000256" key="1">
    <source>
        <dbReference type="ARBA" id="ARBA00006637"/>
    </source>
</evidence>
<dbReference type="GO" id="GO:0005524">
    <property type="term" value="F:ATP binding"/>
    <property type="evidence" value="ECO:0007669"/>
    <property type="project" value="UniProtKB-KW"/>
</dbReference>
<dbReference type="Proteomes" id="UP000001017">
    <property type="component" value="Chromosome"/>
</dbReference>
<dbReference type="Pfam" id="PF18458">
    <property type="entry name" value="XPB_DRD"/>
    <property type="match status" value="1"/>
</dbReference>
<dbReference type="InterPro" id="IPR014001">
    <property type="entry name" value="Helicase_ATP-bd"/>
</dbReference>
<evidence type="ECO:0000313" key="14">
    <source>
        <dbReference type="Proteomes" id="UP000001017"/>
    </source>
</evidence>
<dbReference type="SUPFAM" id="SSF52540">
    <property type="entry name" value="P-loop containing nucleoside triphosphate hydrolases"/>
    <property type="match status" value="2"/>
</dbReference>
<dbReference type="GeneID" id="1441089"/>
<dbReference type="SMART" id="SM00487">
    <property type="entry name" value="DEXDc"/>
    <property type="match status" value="1"/>
</dbReference>
<evidence type="ECO:0000313" key="13">
    <source>
        <dbReference type="EMBL" id="BAB59714.1"/>
    </source>
</evidence>
<feature type="domain" description="Helicase ATP-binding" evidence="11">
    <location>
        <begin position="82"/>
        <end position="226"/>
    </location>
</feature>
<dbReference type="InterPro" id="IPR050615">
    <property type="entry name" value="ATP-dep_DNA_Helicase"/>
</dbReference>
<dbReference type="AlphaFoldDB" id="Q97B85"/>
<dbReference type="HOGENOM" id="CLU_008213_6_0_2"/>
<dbReference type="InterPro" id="IPR001650">
    <property type="entry name" value="Helicase_C-like"/>
</dbReference>
<dbReference type="Pfam" id="PF04851">
    <property type="entry name" value="ResIII"/>
    <property type="match status" value="1"/>
</dbReference>
<evidence type="ECO:0000256" key="9">
    <source>
        <dbReference type="ARBA" id="ARBA00048988"/>
    </source>
</evidence>
<dbReference type="EMBL" id="BA000011">
    <property type="protein sequence ID" value="BAB59714.1"/>
    <property type="molecule type" value="Genomic_DNA"/>
</dbReference>
<evidence type="ECO:0000256" key="6">
    <source>
        <dbReference type="ARBA" id="ARBA00023235"/>
    </source>
</evidence>
<keyword evidence="6" id="KW-0413">Isomerase</keyword>
<dbReference type="CDD" id="cd18789">
    <property type="entry name" value="SF2_C_XPB"/>
    <property type="match status" value="1"/>
</dbReference>
<dbReference type="InterPro" id="IPR032438">
    <property type="entry name" value="ERCC3_RAD25_C"/>
</dbReference>
<evidence type="ECO:0000259" key="11">
    <source>
        <dbReference type="PROSITE" id="PS51192"/>
    </source>
</evidence>
<sequence length="455" mass="52010">MIELTYSGGSILIRGYEGELPPDIAIFDNRIMCYRALGMNYEKVAEYLKSKGKEFTDNVCNCPDIEVKANIKLRPYQSDALDKWASSNMRGTIVLPTAAGKTHIGIEAINRTKKKTIILVPTIDLLTQWKQKIKELLNLDAGQIGGGEKEEREITVSTYDSAYLMAEKYGNHFDLIIADEVHHLASEKLRMIAMMYTARYRLGLTATYERTDGLEKDLEYLMGGKIFELGYEEIDEYLADYKIVRIPVELDDDEQTQYEKYHSIFVNYLRKHRMAIGGSWDFNKFIRSSWTPEGREALTAWRKSREIAMNPAGKIEMARTLVAQHKNERIIIFSEDTETTYRISKEFLIPAITYMTSKDERSEIPELFKTGKYNVIATSRVLDEGVDFPDASVAIVMSGSGSTRQFRQRLGRILRPSYGKKAVMYELVTSQTAEFGASRRRRKGVPSRTTSSEKD</sequence>
<feature type="domain" description="Helicase C-terminal" evidence="12">
    <location>
        <begin position="314"/>
        <end position="455"/>
    </location>
</feature>
<evidence type="ECO:0000259" key="12">
    <source>
        <dbReference type="PROSITE" id="PS51194"/>
    </source>
</evidence>
<dbReference type="PROSITE" id="PS51192">
    <property type="entry name" value="HELICASE_ATP_BIND_1"/>
    <property type="match status" value="1"/>
</dbReference>
<dbReference type="eggNOG" id="arCOG00874">
    <property type="taxonomic scope" value="Archaea"/>
</dbReference>
<name>Q97B85_THEVO</name>
<keyword evidence="4 13" id="KW-0347">Helicase</keyword>
<dbReference type="PaxDb" id="273116-14324787"/>
<dbReference type="InterPro" id="IPR006935">
    <property type="entry name" value="Helicase/UvrB_N"/>
</dbReference>
<dbReference type="STRING" id="273116.gene:9381358"/>
<dbReference type="EC" id="5.6.2.4" evidence="8"/>
<dbReference type="CDD" id="cd17926">
    <property type="entry name" value="DEXHc_RE"/>
    <property type="match status" value="1"/>
</dbReference>
<dbReference type="PROSITE" id="PS51194">
    <property type="entry name" value="HELICASE_CTER"/>
    <property type="match status" value="1"/>
</dbReference>
<feature type="region of interest" description="Disordered" evidence="10">
    <location>
        <begin position="436"/>
        <end position="455"/>
    </location>
</feature>
<evidence type="ECO:0000256" key="4">
    <source>
        <dbReference type="ARBA" id="ARBA00022806"/>
    </source>
</evidence>
<dbReference type="KEGG" id="tvo:TVG0559784"/>
<dbReference type="GO" id="GO:0016787">
    <property type="term" value="F:hydrolase activity"/>
    <property type="evidence" value="ECO:0007669"/>
    <property type="project" value="UniProtKB-KW"/>
</dbReference>
<dbReference type="PhylomeDB" id="Q97B85"/>
<reference evidence="13 14" key="1">
    <citation type="journal article" date="1999" name="Proc. Jpn. Acad.">
        <title>Determination of the complete genomic DNA sequence of Thermoplasma volvanium GSS1.</title>
        <authorList>
            <person name="Kawashima T."/>
            <person name="Yamamoto Y."/>
            <person name="Aramaki H."/>
            <person name="Nunoshiba T."/>
            <person name="Kawamoto T."/>
            <person name="Watanabe K."/>
            <person name="Yamazaki M."/>
            <person name="Kanehori K."/>
            <person name="Amano N."/>
            <person name="Ohya Y."/>
            <person name="Makino K."/>
            <person name="Suzuki M."/>
        </authorList>
    </citation>
    <scope>NUCLEOTIDE SEQUENCE [LARGE SCALE GENOMIC DNA]</scope>
    <source>
        <strain evidence="14">ATCC 51530 / DSM 4299 / JCM 9571 / NBRC 15438 / GSS1</strain>
    </source>
</reference>
<dbReference type="GO" id="GO:0043138">
    <property type="term" value="F:3'-5' DNA helicase activity"/>
    <property type="evidence" value="ECO:0007669"/>
    <property type="project" value="UniProtKB-EC"/>
</dbReference>
<protein>
    <recommendedName>
        <fullName evidence="8">DNA 3'-5' helicase</fullName>
        <ecNumber evidence="8">5.6.2.4</ecNumber>
    </recommendedName>
</protein>
<dbReference type="RefSeq" id="WP_010916831.1">
    <property type="nucleotide sequence ID" value="NC_002689.2"/>
</dbReference>
<keyword evidence="3" id="KW-0378">Hydrolase</keyword>
<keyword evidence="5" id="KW-0067">ATP-binding</keyword>